<dbReference type="OrthoDB" id="3794793at2759"/>
<dbReference type="Proteomes" id="UP000799429">
    <property type="component" value="Unassembled WGS sequence"/>
</dbReference>
<dbReference type="EMBL" id="MU006106">
    <property type="protein sequence ID" value="KAF2835784.1"/>
    <property type="molecule type" value="Genomic_DNA"/>
</dbReference>
<comment type="caution">
    <text evidence="2">The sequence shown here is derived from an EMBL/GenBank/DDBJ whole genome shotgun (WGS) entry which is preliminary data.</text>
</comment>
<sequence>MLKNLSTILIAALVAFCTPAYANTPISGKILQQNQHTAARAGAPMWHFARPHGYVSCYPTKATNAKGDGPNPGTSQDNGIWWNLSKGCPDPGTWNGVNTPGKFMPTYWTATWCGDSSTWRYTYFLYFSHDSGHTHDWEYVSTVWAKTDAARDLWTRRALIRSFHKGSRHENWGDIQNTVDNWEDHLTQGKRNADHPKVYVGAFRHAMFTTRRTVIDTLASSEDDEFRSNDWVYLPGPSSDFIWGGNIKKEWNYGTTAARPTTVHDWICKQAI</sequence>
<dbReference type="AlphaFoldDB" id="A0A9P4VPR8"/>
<evidence type="ECO:0000313" key="2">
    <source>
        <dbReference type="EMBL" id="KAF2835784.1"/>
    </source>
</evidence>
<feature type="chain" id="PRO_5040502196" evidence="1">
    <location>
        <begin position="23"/>
        <end position="272"/>
    </location>
</feature>
<proteinExistence type="predicted"/>
<protein>
    <submittedName>
        <fullName evidence="2">Uncharacterized protein</fullName>
    </submittedName>
</protein>
<evidence type="ECO:0000313" key="3">
    <source>
        <dbReference type="Proteomes" id="UP000799429"/>
    </source>
</evidence>
<feature type="signal peptide" evidence="1">
    <location>
        <begin position="1"/>
        <end position="22"/>
    </location>
</feature>
<keyword evidence="3" id="KW-1185">Reference proteome</keyword>
<reference evidence="2" key="1">
    <citation type="journal article" date="2020" name="Stud. Mycol.">
        <title>101 Dothideomycetes genomes: a test case for predicting lifestyles and emergence of pathogens.</title>
        <authorList>
            <person name="Haridas S."/>
            <person name="Albert R."/>
            <person name="Binder M."/>
            <person name="Bloem J."/>
            <person name="Labutti K."/>
            <person name="Salamov A."/>
            <person name="Andreopoulos B."/>
            <person name="Baker S."/>
            <person name="Barry K."/>
            <person name="Bills G."/>
            <person name="Bluhm B."/>
            <person name="Cannon C."/>
            <person name="Castanera R."/>
            <person name="Culley D."/>
            <person name="Daum C."/>
            <person name="Ezra D."/>
            <person name="Gonzalez J."/>
            <person name="Henrissat B."/>
            <person name="Kuo A."/>
            <person name="Liang C."/>
            <person name="Lipzen A."/>
            <person name="Lutzoni F."/>
            <person name="Magnuson J."/>
            <person name="Mondo S."/>
            <person name="Nolan M."/>
            <person name="Ohm R."/>
            <person name="Pangilinan J."/>
            <person name="Park H.-J."/>
            <person name="Ramirez L."/>
            <person name="Alfaro M."/>
            <person name="Sun H."/>
            <person name="Tritt A."/>
            <person name="Yoshinaga Y."/>
            <person name="Zwiers L.-H."/>
            <person name="Turgeon B."/>
            <person name="Goodwin S."/>
            <person name="Spatafora J."/>
            <person name="Crous P."/>
            <person name="Grigoriev I."/>
        </authorList>
    </citation>
    <scope>NUCLEOTIDE SEQUENCE</scope>
    <source>
        <strain evidence="2">CBS 101060</strain>
    </source>
</reference>
<accession>A0A9P4VPR8</accession>
<keyword evidence="1" id="KW-0732">Signal</keyword>
<evidence type="ECO:0000256" key="1">
    <source>
        <dbReference type="SAM" id="SignalP"/>
    </source>
</evidence>
<organism evidence="2 3">
    <name type="scientific">Patellaria atrata CBS 101060</name>
    <dbReference type="NCBI Taxonomy" id="1346257"/>
    <lineage>
        <taxon>Eukaryota</taxon>
        <taxon>Fungi</taxon>
        <taxon>Dikarya</taxon>
        <taxon>Ascomycota</taxon>
        <taxon>Pezizomycotina</taxon>
        <taxon>Dothideomycetes</taxon>
        <taxon>Dothideomycetes incertae sedis</taxon>
        <taxon>Patellariales</taxon>
        <taxon>Patellariaceae</taxon>
        <taxon>Patellaria</taxon>
    </lineage>
</organism>
<name>A0A9P4VPR8_9PEZI</name>
<gene>
    <name evidence="2" type="ORF">M501DRAFT_997443</name>
</gene>